<comment type="catalytic activity">
    <reaction evidence="12">
        <text>2 a Fe(II)-siderophore + NADP(+) + H(+) = 2 a Fe(III)-siderophore + NADPH</text>
        <dbReference type="Rhea" id="RHEA:28795"/>
        <dbReference type="Rhea" id="RHEA-COMP:11342"/>
        <dbReference type="Rhea" id="RHEA-COMP:11344"/>
        <dbReference type="ChEBI" id="CHEBI:15378"/>
        <dbReference type="ChEBI" id="CHEBI:29033"/>
        <dbReference type="ChEBI" id="CHEBI:29034"/>
        <dbReference type="ChEBI" id="CHEBI:57783"/>
        <dbReference type="ChEBI" id="CHEBI:58349"/>
        <dbReference type="EC" id="1.16.1.9"/>
    </reaction>
</comment>
<organism evidence="16 17">
    <name type="scientific">Diplogelasinospora grovesii</name>
    <dbReference type="NCBI Taxonomy" id="303347"/>
    <lineage>
        <taxon>Eukaryota</taxon>
        <taxon>Fungi</taxon>
        <taxon>Dikarya</taxon>
        <taxon>Ascomycota</taxon>
        <taxon>Pezizomycotina</taxon>
        <taxon>Sordariomycetes</taxon>
        <taxon>Sordariomycetidae</taxon>
        <taxon>Sordariales</taxon>
        <taxon>Diplogelasinosporaceae</taxon>
        <taxon>Diplogelasinospora</taxon>
    </lineage>
</organism>
<dbReference type="PANTHER" id="PTHR32361">
    <property type="entry name" value="FERRIC/CUPRIC REDUCTASE TRANSMEMBRANE COMPONENT"/>
    <property type="match status" value="1"/>
</dbReference>
<feature type="transmembrane region" description="Helical" evidence="14">
    <location>
        <begin position="50"/>
        <end position="70"/>
    </location>
</feature>
<dbReference type="GO" id="GO:0015677">
    <property type="term" value="P:copper ion import"/>
    <property type="evidence" value="ECO:0007669"/>
    <property type="project" value="TreeGrafter"/>
</dbReference>
<dbReference type="Proteomes" id="UP001303473">
    <property type="component" value="Unassembled WGS sequence"/>
</dbReference>
<keyword evidence="10" id="KW-0406">Ion transport</keyword>
<dbReference type="GO" id="GO:0005886">
    <property type="term" value="C:plasma membrane"/>
    <property type="evidence" value="ECO:0007669"/>
    <property type="project" value="UniProtKB-SubCell"/>
</dbReference>
<dbReference type="GO" id="GO:0006826">
    <property type="term" value="P:iron ion transport"/>
    <property type="evidence" value="ECO:0007669"/>
    <property type="project" value="UniProtKB-ARBA"/>
</dbReference>
<evidence type="ECO:0000256" key="4">
    <source>
        <dbReference type="ARBA" id="ARBA00022448"/>
    </source>
</evidence>
<dbReference type="Pfam" id="PF08030">
    <property type="entry name" value="NAD_binding_6"/>
    <property type="match status" value="1"/>
</dbReference>
<accession>A0AAN6NIB8</accession>
<dbReference type="InterPro" id="IPR013130">
    <property type="entry name" value="Fe3_Rdtase_TM_dom"/>
</dbReference>
<evidence type="ECO:0000256" key="8">
    <source>
        <dbReference type="ARBA" id="ARBA00022989"/>
    </source>
</evidence>
<comment type="subcellular location">
    <subcellularLocation>
        <location evidence="1">Cell membrane</location>
        <topology evidence="1">Multi-pass membrane protein</topology>
    </subcellularLocation>
</comment>
<dbReference type="Pfam" id="PF08022">
    <property type="entry name" value="FAD_binding_8"/>
    <property type="match status" value="1"/>
</dbReference>
<dbReference type="CDD" id="cd06186">
    <property type="entry name" value="NOX_Duox_like_FAD_NADP"/>
    <property type="match status" value="1"/>
</dbReference>
<dbReference type="FunFam" id="3.40.50.80:FF:000023">
    <property type="entry name" value="Putative ferric-chelate reductase"/>
    <property type="match status" value="1"/>
</dbReference>
<dbReference type="PANTHER" id="PTHR32361:SF24">
    <property type="entry name" value="REDUCTASE, PUTATIVE (AFU_ORTHOLOGUE AFUA_3G10820)-RELATED"/>
    <property type="match status" value="1"/>
</dbReference>
<dbReference type="SUPFAM" id="SSF63380">
    <property type="entry name" value="Riboflavin synthase domain-like"/>
    <property type="match status" value="1"/>
</dbReference>
<dbReference type="InterPro" id="IPR013121">
    <property type="entry name" value="Fe_red_NAD-bd_6"/>
</dbReference>
<evidence type="ECO:0000313" key="17">
    <source>
        <dbReference type="Proteomes" id="UP001303473"/>
    </source>
</evidence>
<evidence type="ECO:0000256" key="10">
    <source>
        <dbReference type="ARBA" id="ARBA00023065"/>
    </source>
</evidence>
<evidence type="ECO:0000256" key="14">
    <source>
        <dbReference type="SAM" id="Phobius"/>
    </source>
</evidence>
<dbReference type="SFLD" id="SFLDG01168">
    <property type="entry name" value="Ferric_reductase_subgroup_(FRE"/>
    <property type="match status" value="1"/>
</dbReference>
<evidence type="ECO:0000313" key="16">
    <source>
        <dbReference type="EMBL" id="KAK3944603.1"/>
    </source>
</evidence>
<proteinExistence type="inferred from homology"/>
<evidence type="ECO:0000256" key="12">
    <source>
        <dbReference type="ARBA" id="ARBA00048483"/>
    </source>
</evidence>
<dbReference type="InterPro" id="IPR017938">
    <property type="entry name" value="Riboflavin_synthase-like_b-brl"/>
</dbReference>
<feature type="transmembrane region" description="Helical" evidence="14">
    <location>
        <begin position="248"/>
        <end position="268"/>
    </location>
</feature>
<feature type="transmembrane region" description="Helical" evidence="14">
    <location>
        <begin position="171"/>
        <end position="189"/>
    </location>
</feature>
<keyword evidence="4" id="KW-0813">Transport</keyword>
<dbReference type="GO" id="GO:0006879">
    <property type="term" value="P:intracellular iron ion homeostasis"/>
    <property type="evidence" value="ECO:0007669"/>
    <property type="project" value="TreeGrafter"/>
</dbReference>
<keyword evidence="7" id="KW-0249">Electron transport</keyword>
<dbReference type="EMBL" id="MU853758">
    <property type="protein sequence ID" value="KAK3944603.1"/>
    <property type="molecule type" value="Genomic_DNA"/>
</dbReference>
<evidence type="ECO:0000259" key="15">
    <source>
        <dbReference type="PROSITE" id="PS51384"/>
    </source>
</evidence>
<name>A0AAN6NIB8_9PEZI</name>
<evidence type="ECO:0000256" key="2">
    <source>
        <dbReference type="ARBA" id="ARBA00006278"/>
    </source>
</evidence>
<dbReference type="InterPro" id="IPR051410">
    <property type="entry name" value="Ferric/Cupric_Reductase"/>
</dbReference>
<dbReference type="Pfam" id="PF01794">
    <property type="entry name" value="Ferric_reduct"/>
    <property type="match status" value="1"/>
</dbReference>
<keyword evidence="11 14" id="KW-0472">Membrane</keyword>
<reference evidence="17" key="1">
    <citation type="journal article" date="2023" name="Mol. Phylogenet. Evol.">
        <title>Genome-scale phylogeny and comparative genomics of the fungal order Sordariales.</title>
        <authorList>
            <person name="Hensen N."/>
            <person name="Bonometti L."/>
            <person name="Westerberg I."/>
            <person name="Brannstrom I.O."/>
            <person name="Guillou S."/>
            <person name="Cros-Aarteil S."/>
            <person name="Calhoun S."/>
            <person name="Haridas S."/>
            <person name="Kuo A."/>
            <person name="Mondo S."/>
            <person name="Pangilinan J."/>
            <person name="Riley R."/>
            <person name="LaButti K."/>
            <person name="Andreopoulos B."/>
            <person name="Lipzen A."/>
            <person name="Chen C."/>
            <person name="Yan M."/>
            <person name="Daum C."/>
            <person name="Ng V."/>
            <person name="Clum A."/>
            <person name="Steindorff A."/>
            <person name="Ohm R.A."/>
            <person name="Martin F."/>
            <person name="Silar P."/>
            <person name="Natvig D.O."/>
            <person name="Lalanne C."/>
            <person name="Gautier V."/>
            <person name="Ament-Velasquez S.L."/>
            <person name="Kruys A."/>
            <person name="Hutchinson M.I."/>
            <person name="Powell A.J."/>
            <person name="Barry K."/>
            <person name="Miller A.N."/>
            <person name="Grigoriev I.V."/>
            <person name="Debuchy R."/>
            <person name="Gladieux P."/>
            <person name="Hiltunen Thoren M."/>
            <person name="Johannesson H."/>
        </authorList>
    </citation>
    <scope>NUCLEOTIDE SEQUENCE [LARGE SCALE GENOMIC DNA]</scope>
    <source>
        <strain evidence="17">CBS 340.73</strain>
    </source>
</reference>
<comment type="similarity">
    <text evidence="2">Belongs to the ferric reductase (FRE) family.</text>
</comment>
<feature type="domain" description="FAD-binding FR-type" evidence="15">
    <location>
        <begin position="313"/>
        <end position="456"/>
    </location>
</feature>
<keyword evidence="8 14" id="KW-1133">Transmembrane helix</keyword>
<keyword evidence="5" id="KW-1003">Cell membrane</keyword>
<sequence>MAAQGNATATAGGAGGNATTTAGGAQGQQAGAGSAGATSSLDPEVVNEMLSHYLLLVLGSISAALLVWRLGTVLVKYVRTVSCLNNETQRYFAKADGKLSFFKRNILYSPIFRKRHNREFQLSPAVNVGTLPTRMQLVFLAGYFATNIAFCVLTIDFSGSLSQVASLVRNRTGYLAVVNMIPLFLMAGRNNPLIKLLGISFDTFNLLHRWIGRIVALEALAHTLAFFVGSASKGSWAAAFQTTIKVPYLLYGFIATCAFVAITIQAASIFRHAFYETFKILHIVLAIVAVIGVYYHLDLKHLPQIQYIYPVIVLWALDRLARVIRLAYHNIGAGGTKTLVEALPGGSCRVTVTMARPWNFKPGQHAYLYMPTISFWQSHPFSVAWSDEDGEAPISSEKLPLDRQDVLAMKKTSMSFIIRGRTGFTGSLYKKASACTDGKLLTRCLVEGPYGGLHNMHSYGTVMLFAGGVGITQAVPHVRDLVVAYSNGTAATRKVVLVWTIQSPEHLEWIRPWMTEILAMEKRREVLRIMLFVSRPRSTKEIHSPSATVQMFPGRPNIDTLLGIEMENQVGTLGVSVCGPGALSDEVRRAVRNRQYQGEVDFVEEAFSW</sequence>
<dbReference type="AlphaFoldDB" id="A0AAN6NIB8"/>
<dbReference type="InterPro" id="IPR017927">
    <property type="entry name" value="FAD-bd_FR_type"/>
</dbReference>
<dbReference type="InterPro" id="IPR013112">
    <property type="entry name" value="FAD-bd_8"/>
</dbReference>
<evidence type="ECO:0000256" key="6">
    <source>
        <dbReference type="ARBA" id="ARBA00022692"/>
    </source>
</evidence>
<evidence type="ECO:0000256" key="1">
    <source>
        <dbReference type="ARBA" id="ARBA00004651"/>
    </source>
</evidence>
<feature type="region of interest" description="Disordered" evidence="13">
    <location>
        <begin position="1"/>
        <end position="37"/>
    </location>
</feature>
<dbReference type="Gene3D" id="3.40.50.80">
    <property type="entry name" value="Nucleotide-binding domain of ferredoxin-NADP reductase (FNR) module"/>
    <property type="match status" value="1"/>
</dbReference>
<evidence type="ECO:0000256" key="11">
    <source>
        <dbReference type="ARBA" id="ARBA00023136"/>
    </source>
</evidence>
<evidence type="ECO:0000256" key="13">
    <source>
        <dbReference type="SAM" id="MobiDB-lite"/>
    </source>
</evidence>
<keyword evidence="6 14" id="KW-0812">Transmembrane</keyword>
<keyword evidence="9" id="KW-0560">Oxidoreductase</keyword>
<feature type="transmembrane region" description="Helical" evidence="14">
    <location>
        <begin position="210"/>
        <end position="228"/>
    </location>
</feature>
<dbReference type="InterPro" id="IPR039261">
    <property type="entry name" value="FNR_nucleotide-bd"/>
</dbReference>
<keyword evidence="17" id="KW-1185">Reference proteome</keyword>
<feature type="transmembrane region" description="Helical" evidence="14">
    <location>
        <begin position="137"/>
        <end position="159"/>
    </location>
</feature>
<dbReference type="GO" id="GO:0052851">
    <property type="term" value="F:ferric-chelate reductase (NADPH) activity"/>
    <property type="evidence" value="ECO:0007669"/>
    <property type="project" value="UniProtKB-EC"/>
</dbReference>
<gene>
    <name evidence="16" type="ORF">QBC46DRAFT_156946</name>
</gene>
<evidence type="ECO:0000256" key="3">
    <source>
        <dbReference type="ARBA" id="ARBA00012668"/>
    </source>
</evidence>
<dbReference type="SUPFAM" id="SSF52343">
    <property type="entry name" value="Ferredoxin reductase-like, C-terminal NADP-linked domain"/>
    <property type="match status" value="1"/>
</dbReference>
<evidence type="ECO:0000256" key="9">
    <source>
        <dbReference type="ARBA" id="ARBA00023002"/>
    </source>
</evidence>
<dbReference type="PROSITE" id="PS51384">
    <property type="entry name" value="FAD_FR"/>
    <property type="match status" value="1"/>
</dbReference>
<evidence type="ECO:0000256" key="7">
    <source>
        <dbReference type="ARBA" id="ARBA00022982"/>
    </source>
</evidence>
<dbReference type="SFLD" id="SFLDS00052">
    <property type="entry name" value="Ferric_Reductase_Domain"/>
    <property type="match status" value="1"/>
</dbReference>
<evidence type="ECO:0000256" key="5">
    <source>
        <dbReference type="ARBA" id="ARBA00022475"/>
    </source>
</evidence>
<protein>
    <recommendedName>
        <fullName evidence="3">ferric-chelate reductase (NADPH)</fullName>
        <ecNumber evidence="3">1.16.1.9</ecNumber>
    </recommendedName>
</protein>
<feature type="transmembrane region" description="Helical" evidence="14">
    <location>
        <begin position="280"/>
        <end position="297"/>
    </location>
</feature>
<comment type="caution">
    <text evidence="16">The sequence shown here is derived from an EMBL/GenBank/DDBJ whole genome shotgun (WGS) entry which is preliminary data.</text>
</comment>
<dbReference type="EC" id="1.16.1.9" evidence="3"/>